<protein>
    <submittedName>
        <fullName evidence="1">RHTO0S08e07712g1_1</fullName>
    </submittedName>
</protein>
<reference evidence="1" key="1">
    <citation type="journal article" date="2014" name="Genome Announc.">
        <title>Draft genome sequence of Rhodosporidium toruloides CECT1137, an oleaginous yeast of biotechnological interest.</title>
        <authorList>
            <person name="Morin N."/>
            <person name="Calcas X."/>
            <person name="Devillers H."/>
            <person name="Durrens P."/>
            <person name="Sherman D.J."/>
            <person name="Nicaud J.-M."/>
            <person name="Neuveglise C."/>
        </authorList>
    </citation>
    <scope>NUCLEOTIDE SEQUENCE</scope>
    <source>
        <strain evidence="1">CECT1137</strain>
    </source>
</reference>
<sequence>MWRMVADWVLHPVLLGWLCVYLILRDPELERLWRLKDHVVESLLGGHERFWTPNVRGQLLWRVLWMRPRTRAQLAAAWRFQRLNWERDFLLARASQGRTNIAALSTAALAFRRVLRDAQHAPSSWSYFARAKVAPLTGDVDDPTLHALISLWRDLKRLPTLDLDHLDRALDRRYPLRDEPPFVSGSYCSQEQRTDILARRLLRRTQLCMRREVQLRPAPTARNEATCSQLDSSHVDRYVDRIVQTFQDLAAAPFPNSCWFEDFIPRVYEWYDAEGECGQREAALHDAIVAAILLHYGLGRRSVELRHAYCAFWRQRRNDSQHIAISLRRSC</sequence>
<accession>A0A061B249</accession>
<proteinExistence type="predicted"/>
<name>A0A061B249_RHOTO</name>
<evidence type="ECO:0000313" key="1">
    <source>
        <dbReference type="EMBL" id="CDR43904.1"/>
    </source>
</evidence>
<dbReference type="OrthoDB" id="10368768at2759"/>
<gene>
    <name evidence="1" type="ORF">RHTO0S_08e07712g</name>
</gene>
<dbReference type="AlphaFoldDB" id="A0A061B249"/>
<organism evidence="1">
    <name type="scientific">Rhodotorula toruloides</name>
    <name type="common">Yeast</name>
    <name type="synonym">Rhodosporidium toruloides</name>
    <dbReference type="NCBI Taxonomy" id="5286"/>
    <lineage>
        <taxon>Eukaryota</taxon>
        <taxon>Fungi</taxon>
        <taxon>Dikarya</taxon>
        <taxon>Basidiomycota</taxon>
        <taxon>Pucciniomycotina</taxon>
        <taxon>Microbotryomycetes</taxon>
        <taxon>Sporidiobolales</taxon>
        <taxon>Sporidiobolaceae</taxon>
        <taxon>Rhodotorula</taxon>
    </lineage>
</organism>
<dbReference type="EMBL" id="LK052943">
    <property type="protein sequence ID" value="CDR43904.1"/>
    <property type="molecule type" value="Genomic_DNA"/>
</dbReference>